<sequence length="93" mass="10412">MVLRRIVHLERLIVEKCKRIKRKVETGGLSLEAGGLGLSRRRMQSKSLAEIEGQTKSKNLGETVTKAFEKSRRIGYDSFSDGLSRCHMSTCTG</sequence>
<organism evidence="1 2">
    <name type="scientific">Gossypium davidsonii</name>
    <name type="common">Davidson's cotton</name>
    <name type="synonym">Gossypium klotzschianum subsp. davidsonii</name>
    <dbReference type="NCBI Taxonomy" id="34287"/>
    <lineage>
        <taxon>Eukaryota</taxon>
        <taxon>Viridiplantae</taxon>
        <taxon>Streptophyta</taxon>
        <taxon>Embryophyta</taxon>
        <taxon>Tracheophyta</taxon>
        <taxon>Spermatophyta</taxon>
        <taxon>Magnoliopsida</taxon>
        <taxon>eudicotyledons</taxon>
        <taxon>Gunneridae</taxon>
        <taxon>Pentapetalae</taxon>
        <taxon>rosids</taxon>
        <taxon>malvids</taxon>
        <taxon>Malvales</taxon>
        <taxon>Malvaceae</taxon>
        <taxon>Malvoideae</taxon>
        <taxon>Gossypium</taxon>
    </lineage>
</organism>
<keyword evidence="2" id="KW-1185">Reference proteome</keyword>
<comment type="caution">
    <text evidence="1">The sequence shown here is derived from an EMBL/GenBank/DDBJ whole genome shotgun (WGS) entry which is preliminary data.</text>
</comment>
<dbReference type="Proteomes" id="UP000593561">
    <property type="component" value="Unassembled WGS sequence"/>
</dbReference>
<protein>
    <submittedName>
        <fullName evidence="1">Uncharacterized protein</fullName>
    </submittedName>
</protein>
<reference evidence="1 2" key="1">
    <citation type="journal article" date="2019" name="Genome Biol. Evol.">
        <title>Insights into the evolution of the New World diploid cottons (Gossypium, subgenus Houzingenia) based on genome sequencing.</title>
        <authorList>
            <person name="Grover C.E."/>
            <person name="Arick M.A. 2nd"/>
            <person name="Thrash A."/>
            <person name="Conover J.L."/>
            <person name="Sanders W.S."/>
            <person name="Peterson D.G."/>
            <person name="Frelichowski J.E."/>
            <person name="Scheffler J.A."/>
            <person name="Scheffler B.E."/>
            <person name="Wendel J.F."/>
        </authorList>
    </citation>
    <scope>NUCLEOTIDE SEQUENCE [LARGE SCALE GENOMIC DNA]</scope>
    <source>
        <strain evidence="1">27</strain>
        <tissue evidence="1">Leaf</tissue>
    </source>
</reference>
<dbReference type="EMBL" id="JABFAC010000013">
    <property type="protein sequence ID" value="MBA0632664.1"/>
    <property type="molecule type" value="Genomic_DNA"/>
</dbReference>
<feature type="non-terminal residue" evidence="1">
    <location>
        <position position="1"/>
    </location>
</feature>
<evidence type="ECO:0000313" key="1">
    <source>
        <dbReference type="EMBL" id="MBA0632664.1"/>
    </source>
</evidence>
<gene>
    <name evidence="1" type="ORF">Godav_001360</name>
</gene>
<evidence type="ECO:0000313" key="2">
    <source>
        <dbReference type="Proteomes" id="UP000593561"/>
    </source>
</evidence>
<accession>A0A7J8T2U0</accession>
<dbReference type="AlphaFoldDB" id="A0A7J8T2U0"/>
<proteinExistence type="predicted"/>
<name>A0A7J8T2U0_GOSDV</name>